<dbReference type="EMBL" id="NQMQ01000009">
    <property type="protein sequence ID" value="PAJ70545.1"/>
    <property type="molecule type" value="Genomic_DNA"/>
</dbReference>
<evidence type="ECO:0000256" key="4">
    <source>
        <dbReference type="ARBA" id="ARBA00022692"/>
    </source>
</evidence>
<feature type="compositionally biased region" description="Polar residues" evidence="7">
    <location>
        <begin position="30"/>
        <end position="46"/>
    </location>
</feature>
<evidence type="ECO:0000256" key="5">
    <source>
        <dbReference type="ARBA" id="ARBA00022989"/>
    </source>
</evidence>
<dbReference type="PANTHER" id="PTHR33452">
    <property type="entry name" value="OXIDOREDUCTASE CATD-RELATED"/>
    <property type="match status" value="1"/>
</dbReference>
<dbReference type="InterPro" id="IPR051907">
    <property type="entry name" value="DoxX-like_oxidoreductase"/>
</dbReference>
<evidence type="ECO:0000313" key="10">
    <source>
        <dbReference type="Proteomes" id="UP000215771"/>
    </source>
</evidence>
<dbReference type="InterPro" id="IPR032808">
    <property type="entry name" value="DoxX"/>
</dbReference>
<evidence type="ECO:0000256" key="7">
    <source>
        <dbReference type="SAM" id="MobiDB-lite"/>
    </source>
</evidence>
<evidence type="ECO:0000256" key="8">
    <source>
        <dbReference type="SAM" id="Phobius"/>
    </source>
</evidence>
<feature type="region of interest" description="Disordered" evidence="7">
    <location>
        <begin position="1"/>
        <end position="80"/>
    </location>
</feature>
<feature type="transmembrane region" description="Helical" evidence="8">
    <location>
        <begin position="138"/>
        <end position="159"/>
    </location>
</feature>
<dbReference type="PANTHER" id="PTHR33452:SF1">
    <property type="entry name" value="INNER MEMBRANE PROTEIN YPHA-RELATED"/>
    <property type="match status" value="1"/>
</dbReference>
<feature type="compositionally biased region" description="Basic and acidic residues" evidence="7">
    <location>
        <begin position="1"/>
        <end position="10"/>
    </location>
</feature>
<feature type="transmembrane region" description="Helical" evidence="8">
    <location>
        <begin position="230"/>
        <end position="250"/>
    </location>
</feature>
<evidence type="ECO:0000256" key="3">
    <source>
        <dbReference type="ARBA" id="ARBA00022475"/>
    </source>
</evidence>
<protein>
    <submittedName>
        <fullName evidence="9">DoxX family protein</fullName>
    </submittedName>
</protein>
<dbReference type="GO" id="GO:0005886">
    <property type="term" value="C:plasma membrane"/>
    <property type="evidence" value="ECO:0007669"/>
    <property type="project" value="UniProtKB-SubCell"/>
</dbReference>
<evidence type="ECO:0000256" key="2">
    <source>
        <dbReference type="ARBA" id="ARBA00006679"/>
    </source>
</evidence>
<comment type="caution">
    <text evidence="9">The sequence shown here is derived from an EMBL/GenBank/DDBJ whole genome shotgun (WGS) entry which is preliminary data.</text>
</comment>
<keyword evidence="3" id="KW-1003">Cell membrane</keyword>
<organism evidence="9 10">
    <name type="scientific">Corynebacterium hadale</name>
    <dbReference type="NCBI Taxonomy" id="2026255"/>
    <lineage>
        <taxon>Bacteria</taxon>
        <taxon>Bacillati</taxon>
        <taxon>Actinomycetota</taxon>
        <taxon>Actinomycetes</taxon>
        <taxon>Mycobacteriales</taxon>
        <taxon>Corynebacteriaceae</taxon>
        <taxon>Corynebacterium</taxon>
    </lineage>
</organism>
<sequence>MDKKNARDVTPDDFDPLDGLPYAPLGNEDTAGSTAVGASTSEQPATLTGKAAPTEVFPESPTETVHLDPTPAVAEPEPVRVEEPRAKRGTIDFGLLLLRLLLGGWLIVASVTTLFRLGGSDGITELRDAFGDYAYGDGLAIVVPILQLAAGVFLVLGLLSPIASMVAVAVTGFMAVHGIVDATDSWNVFAWGAEAWLPIILFGLALGQQFTGPGFYGVDATRSWARRPIAWSWICALLGVVAAGLIWWFGTGVNPLAN</sequence>
<feature type="transmembrane region" description="Helical" evidence="8">
    <location>
        <begin position="95"/>
        <end position="118"/>
    </location>
</feature>
<keyword evidence="4 8" id="KW-0812">Transmembrane</keyword>
<dbReference type="Pfam" id="PF07681">
    <property type="entry name" value="DoxX"/>
    <property type="match status" value="1"/>
</dbReference>
<name>A0A269PF59_9CORY</name>
<dbReference type="AlphaFoldDB" id="A0A269PF59"/>
<dbReference type="RefSeq" id="WP_095276093.1">
    <property type="nucleotide sequence ID" value="NZ_CP047655.1"/>
</dbReference>
<feature type="transmembrane region" description="Helical" evidence="8">
    <location>
        <begin position="166"/>
        <end position="183"/>
    </location>
</feature>
<accession>A0A269PF59</accession>
<gene>
    <name evidence="9" type="ORF">CIG21_04375</name>
</gene>
<dbReference type="Proteomes" id="UP000215771">
    <property type="component" value="Unassembled WGS sequence"/>
</dbReference>
<evidence type="ECO:0000313" key="9">
    <source>
        <dbReference type="EMBL" id="PAJ70545.1"/>
    </source>
</evidence>
<evidence type="ECO:0000256" key="6">
    <source>
        <dbReference type="ARBA" id="ARBA00023136"/>
    </source>
</evidence>
<reference evidence="9 10" key="1">
    <citation type="submission" date="2017-08" db="EMBL/GenBank/DDBJ databases">
        <authorList>
            <person name="de Groot N.N."/>
        </authorList>
    </citation>
    <scope>NUCLEOTIDE SEQUENCE [LARGE SCALE GENOMIC DNA]</scope>
    <source>
        <strain evidence="9 10">NBT06-6</strain>
    </source>
</reference>
<comment type="subcellular location">
    <subcellularLocation>
        <location evidence="1">Cell membrane</location>
        <topology evidence="1">Multi-pass membrane protein</topology>
    </subcellularLocation>
</comment>
<evidence type="ECO:0000256" key="1">
    <source>
        <dbReference type="ARBA" id="ARBA00004651"/>
    </source>
</evidence>
<proteinExistence type="inferred from homology"/>
<feature type="transmembrane region" description="Helical" evidence="8">
    <location>
        <begin position="195"/>
        <end position="218"/>
    </location>
</feature>
<keyword evidence="5 8" id="KW-1133">Transmembrane helix</keyword>
<keyword evidence="6 8" id="KW-0472">Membrane</keyword>
<comment type="similarity">
    <text evidence="2">Belongs to the DoxX family.</text>
</comment>